<evidence type="ECO:0000313" key="3">
    <source>
        <dbReference type="Proteomes" id="UP000799777"/>
    </source>
</evidence>
<dbReference type="OrthoDB" id="3789964at2759"/>
<feature type="region of interest" description="Disordered" evidence="1">
    <location>
        <begin position="1"/>
        <end position="28"/>
    </location>
</feature>
<evidence type="ECO:0000256" key="1">
    <source>
        <dbReference type="SAM" id="MobiDB-lite"/>
    </source>
</evidence>
<sequence>MSSTFTQLQTRATGSAAPGQASAKPTTDWKKWAKRGAIGVAGISALALGVDAAGDMLSGAAGMDAAVGADFSGGGGDFTGGGFEGGNASGAMDAQTALETNAAENAMAGIGQDNAQMLLDPVGTEYTMVNDPTGASSAQIGYGLV</sequence>
<dbReference type="Proteomes" id="UP000799777">
    <property type="component" value="Unassembled WGS sequence"/>
</dbReference>
<reference evidence="2" key="1">
    <citation type="journal article" date="2020" name="Stud. Mycol.">
        <title>101 Dothideomycetes genomes: a test case for predicting lifestyles and emergence of pathogens.</title>
        <authorList>
            <person name="Haridas S."/>
            <person name="Albert R."/>
            <person name="Binder M."/>
            <person name="Bloem J."/>
            <person name="Labutti K."/>
            <person name="Salamov A."/>
            <person name="Andreopoulos B."/>
            <person name="Baker S."/>
            <person name="Barry K."/>
            <person name="Bills G."/>
            <person name="Bluhm B."/>
            <person name="Cannon C."/>
            <person name="Castanera R."/>
            <person name="Culley D."/>
            <person name="Daum C."/>
            <person name="Ezra D."/>
            <person name="Gonzalez J."/>
            <person name="Henrissat B."/>
            <person name="Kuo A."/>
            <person name="Liang C."/>
            <person name="Lipzen A."/>
            <person name="Lutzoni F."/>
            <person name="Magnuson J."/>
            <person name="Mondo S."/>
            <person name="Nolan M."/>
            <person name="Ohm R."/>
            <person name="Pangilinan J."/>
            <person name="Park H.-J."/>
            <person name="Ramirez L."/>
            <person name="Alfaro M."/>
            <person name="Sun H."/>
            <person name="Tritt A."/>
            <person name="Yoshinaga Y."/>
            <person name="Zwiers L.-H."/>
            <person name="Turgeon B."/>
            <person name="Goodwin S."/>
            <person name="Spatafora J."/>
            <person name="Crous P."/>
            <person name="Grigoriev I."/>
        </authorList>
    </citation>
    <scope>NUCLEOTIDE SEQUENCE</scope>
    <source>
        <strain evidence="2">CBS 110217</strain>
    </source>
</reference>
<evidence type="ECO:0000313" key="2">
    <source>
        <dbReference type="EMBL" id="KAF2027346.1"/>
    </source>
</evidence>
<protein>
    <submittedName>
        <fullName evidence="2">Uncharacterized protein</fullName>
    </submittedName>
</protein>
<dbReference type="EMBL" id="ML978228">
    <property type="protein sequence ID" value="KAF2027346.1"/>
    <property type="molecule type" value="Genomic_DNA"/>
</dbReference>
<comment type="caution">
    <text evidence="2">The sequence shown here is derived from an EMBL/GenBank/DDBJ whole genome shotgun (WGS) entry which is preliminary data.</text>
</comment>
<feature type="compositionally biased region" description="Polar residues" evidence="1">
    <location>
        <begin position="1"/>
        <end position="13"/>
    </location>
</feature>
<accession>A0A9P4LHX9</accession>
<proteinExistence type="predicted"/>
<name>A0A9P4LHX9_9PLEO</name>
<organism evidence="2 3">
    <name type="scientific">Setomelanomma holmii</name>
    <dbReference type="NCBI Taxonomy" id="210430"/>
    <lineage>
        <taxon>Eukaryota</taxon>
        <taxon>Fungi</taxon>
        <taxon>Dikarya</taxon>
        <taxon>Ascomycota</taxon>
        <taxon>Pezizomycotina</taxon>
        <taxon>Dothideomycetes</taxon>
        <taxon>Pleosporomycetidae</taxon>
        <taxon>Pleosporales</taxon>
        <taxon>Pleosporineae</taxon>
        <taxon>Phaeosphaeriaceae</taxon>
        <taxon>Setomelanomma</taxon>
    </lineage>
</organism>
<gene>
    <name evidence="2" type="ORF">EK21DRAFT_114972</name>
</gene>
<dbReference type="AlphaFoldDB" id="A0A9P4LHX9"/>
<keyword evidence="3" id="KW-1185">Reference proteome</keyword>